<evidence type="ECO:0000256" key="1">
    <source>
        <dbReference type="SAM" id="MobiDB-lite"/>
    </source>
</evidence>
<feature type="region of interest" description="Disordered" evidence="1">
    <location>
        <begin position="1"/>
        <end position="24"/>
    </location>
</feature>
<keyword evidence="3" id="KW-1185">Reference proteome</keyword>
<dbReference type="RefSeq" id="WP_284349997.1">
    <property type="nucleotide sequence ID" value="NZ_BRXS01000003.1"/>
</dbReference>
<protein>
    <submittedName>
        <fullName evidence="2">Uncharacterized protein</fullName>
    </submittedName>
</protein>
<sequence>MTTPFPDPGHATTRPLRRDQPGREGLEAELVARLTRDVGPESARRTLLRCLDGELSPRATLAMLLLTQGSVTAVRELVDEITARTDEDSRAGDSLVRDRADALTRLFVENEAACARAVARWQADPTFLEGPEPWTPAVDEASYFERVFDRVLAAG</sequence>
<evidence type="ECO:0000313" key="3">
    <source>
        <dbReference type="Proteomes" id="UP001161325"/>
    </source>
</evidence>
<organism evidence="2 3">
    <name type="scientific">Roseisolibacter agri</name>
    <dbReference type="NCBI Taxonomy" id="2014610"/>
    <lineage>
        <taxon>Bacteria</taxon>
        <taxon>Pseudomonadati</taxon>
        <taxon>Gemmatimonadota</taxon>
        <taxon>Gemmatimonadia</taxon>
        <taxon>Gemmatimonadales</taxon>
        <taxon>Gemmatimonadaceae</taxon>
        <taxon>Roseisolibacter</taxon>
    </lineage>
</organism>
<dbReference type="EMBL" id="BRXS01000003">
    <property type="protein sequence ID" value="GLC25542.1"/>
    <property type="molecule type" value="Genomic_DNA"/>
</dbReference>
<dbReference type="Proteomes" id="UP001161325">
    <property type="component" value="Unassembled WGS sequence"/>
</dbReference>
<name>A0AA37V2P6_9BACT</name>
<dbReference type="AlphaFoldDB" id="A0AA37V2P6"/>
<comment type="caution">
    <text evidence="2">The sequence shown here is derived from an EMBL/GenBank/DDBJ whole genome shotgun (WGS) entry which is preliminary data.</text>
</comment>
<gene>
    <name evidence="2" type="ORF">rosag_20550</name>
</gene>
<accession>A0AA37V2P6</accession>
<evidence type="ECO:0000313" key="2">
    <source>
        <dbReference type="EMBL" id="GLC25542.1"/>
    </source>
</evidence>
<reference evidence="2" key="1">
    <citation type="submission" date="2022-08" db="EMBL/GenBank/DDBJ databases">
        <title>Draft genome sequencing of Roseisolibacter agri AW1220.</title>
        <authorList>
            <person name="Tobiishi Y."/>
            <person name="Tonouchi A."/>
        </authorList>
    </citation>
    <scope>NUCLEOTIDE SEQUENCE</scope>
    <source>
        <strain evidence="2">AW1220</strain>
    </source>
</reference>
<proteinExistence type="predicted"/>